<comment type="caution">
    <text evidence="6">The sequence shown here is derived from an EMBL/GenBank/DDBJ whole genome shotgun (WGS) entry which is preliminary data.</text>
</comment>
<proteinExistence type="inferred from homology"/>
<dbReference type="PROSITE" id="PS51257">
    <property type="entry name" value="PROKAR_LIPOPROTEIN"/>
    <property type="match status" value="1"/>
</dbReference>
<protein>
    <submittedName>
        <fullName evidence="6">ABC transporter substrate-binding protein</fullName>
    </submittedName>
</protein>
<dbReference type="Gene3D" id="3.40.190.10">
    <property type="entry name" value="Periplasmic binding protein-like II"/>
    <property type="match status" value="1"/>
</dbReference>
<comment type="subcellular location">
    <subcellularLocation>
        <location evidence="1">Periplasm</location>
    </subcellularLocation>
</comment>
<dbReference type="SUPFAM" id="SSF53850">
    <property type="entry name" value="Periplasmic binding protein-like II"/>
    <property type="match status" value="1"/>
</dbReference>
<evidence type="ECO:0000256" key="4">
    <source>
        <dbReference type="SAM" id="SignalP"/>
    </source>
</evidence>
<keyword evidence="3 4" id="KW-0732">Signal</keyword>
<gene>
    <name evidence="6" type="ORF">AAFH96_20395</name>
</gene>
<feature type="chain" id="PRO_5046200993" evidence="4">
    <location>
        <begin position="32"/>
        <end position="339"/>
    </location>
</feature>
<dbReference type="EMBL" id="JBCGDC010000060">
    <property type="protein sequence ID" value="MFB6395452.1"/>
    <property type="molecule type" value="Genomic_DNA"/>
</dbReference>
<name>A0ABV5CTX2_9ACTN</name>
<evidence type="ECO:0000256" key="3">
    <source>
        <dbReference type="ARBA" id="ARBA00022729"/>
    </source>
</evidence>
<dbReference type="RefSeq" id="WP_357537477.1">
    <property type="nucleotide sequence ID" value="NZ_JBCGDC010000060.1"/>
</dbReference>
<dbReference type="Proteomes" id="UP001582793">
    <property type="component" value="Unassembled WGS sequence"/>
</dbReference>
<feature type="domain" description="SsuA/THI5-like" evidence="5">
    <location>
        <begin position="72"/>
        <end position="257"/>
    </location>
</feature>
<evidence type="ECO:0000259" key="5">
    <source>
        <dbReference type="Pfam" id="PF09084"/>
    </source>
</evidence>
<evidence type="ECO:0000313" key="6">
    <source>
        <dbReference type="EMBL" id="MFB6395452.1"/>
    </source>
</evidence>
<evidence type="ECO:0000256" key="2">
    <source>
        <dbReference type="ARBA" id="ARBA00010742"/>
    </source>
</evidence>
<reference evidence="6 7" key="1">
    <citation type="submission" date="2024-04" db="EMBL/GenBank/DDBJ databases">
        <title>Polymorphospora sp. isolated from Baiyangdian Lake in Xiong'an New Area.</title>
        <authorList>
            <person name="Zhang X."/>
            <person name="Liu J."/>
        </authorList>
    </citation>
    <scope>NUCLEOTIDE SEQUENCE [LARGE SCALE GENOMIC DNA]</scope>
    <source>
        <strain evidence="6 7">2-325</strain>
    </source>
</reference>
<evidence type="ECO:0000256" key="1">
    <source>
        <dbReference type="ARBA" id="ARBA00004418"/>
    </source>
</evidence>
<dbReference type="PANTHER" id="PTHR30024:SF47">
    <property type="entry name" value="TAURINE-BINDING PERIPLASMIC PROTEIN"/>
    <property type="match status" value="1"/>
</dbReference>
<dbReference type="Pfam" id="PF09084">
    <property type="entry name" value="NMT1"/>
    <property type="match status" value="1"/>
</dbReference>
<keyword evidence="7" id="KW-1185">Reference proteome</keyword>
<feature type="signal peptide" evidence="4">
    <location>
        <begin position="1"/>
        <end position="31"/>
    </location>
</feature>
<comment type="similarity">
    <text evidence="2">Belongs to the bacterial solute-binding protein SsuA/TauA family.</text>
</comment>
<organism evidence="6 7">
    <name type="scientific">Polymorphospora lycopeni</name>
    <dbReference type="NCBI Taxonomy" id="3140240"/>
    <lineage>
        <taxon>Bacteria</taxon>
        <taxon>Bacillati</taxon>
        <taxon>Actinomycetota</taxon>
        <taxon>Actinomycetes</taxon>
        <taxon>Micromonosporales</taxon>
        <taxon>Micromonosporaceae</taxon>
        <taxon>Polymorphospora</taxon>
    </lineage>
</organism>
<evidence type="ECO:0000313" key="7">
    <source>
        <dbReference type="Proteomes" id="UP001582793"/>
    </source>
</evidence>
<dbReference type="InterPro" id="IPR015168">
    <property type="entry name" value="SsuA/THI5"/>
</dbReference>
<accession>A0ABV5CTX2</accession>
<sequence length="339" mass="35367">MSHRSLSTRTARATRRTLAAVTAALLTAAVAACGGGGGATTNADGTLTFSVALIEPDITTVPILAALDAVRQEGHQVKVVELAEPELAIEGLAKGDYAFSAEATSPALIAIQQGAPIRIIADVVGNQWAVYGTTGVNTCDDLAGRPFGIFSEGAVATAMAKDWVRGTCAAGKEPRYLTIGGSDVRAQALLAGEIDATPLEITDAVTLEASGKTGFTRIADFATSLPDLHPQTVYANADFIGDHREVTQLFVDALVAEHRKINENPQYLVDLVTKHLPDTKDPNVAQIAQRYVDGGLFDAAALTDTNVQGTIDFFVRAGVLKDGMTAADAADLSFVKATS</sequence>
<dbReference type="PANTHER" id="PTHR30024">
    <property type="entry name" value="ALIPHATIC SULFONATES-BINDING PROTEIN-RELATED"/>
    <property type="match status" value="1"/>
</dbReference>